<protein>
    <submittedName>
        <fullName evidence="2">Uncharacterized protein</fullName>
    </submittedName>
</protein>
<feature type="signal peptide" evidence="1">
    <location>
        <begin position="1"/>
        <end position="20"/>
    </location>
</feature>
<accession>A0A0L8HMG7</accession>
<feature type="chain" id="PRO_5005583883" evidence="1">
    <location>
        <begin position="21"/>
        <end position="80"/>
    </location>
</feature>
<name>A0A0L8HMG7_OCTBM</name>
<dbReference type="AlphaFoldDB" id="A0A0L8HMG7"/>
<reference evidence="2" key="1">
    <citation type="submission" date="2015-07" db="EMBL/GenBank/DDBJ databases">
        <title>MeaNS - Measles Nucleotide Surveillance Program.</title>
        <authorList>
            <person name="Tran T."/>
            <person name="Druce J."/>
        </authorList>
    </citation>
    <scope>NUCLEOTIDE SEQUENCE</scope>
    <source>
        <strain evidence="2">UCB-OBI-ISO-001</strain>
        <tissue evidence="2">Gonad</tissue>
    </source>
</reference>
<proteinExistence type="predicted"/>
<dbReference type="EMBL" id="KQ417766">
    <property type="protein sequence ID" value="KOF90433.1"/>
    <property type="molecule type" value="Genomic_DNA"/>
</dbReference>
<gene>
    <name evidence="2" type="ORF">OCBIM_22011237mg</name>
</gene>
<organism evidence="2">
    <name type="scientific">Octopus bimaculoides</name>
    <name type="common">California two-spotted octopus</name>
    <dbReference type="NCBI Taxonomy" id="37653"/>
    <lineage>
        <taxon>Eukaryota</taxon>
        <taxon>Metazoa</taxon>
        <taxon>Spiralia</taxon>
        <taxon>Lophotrochozoa</taxon>
        <taxon>Mollusca</taxon>
        <taxon>Cephalopoda</taxon>
        <taxon>Coleoidea</taxon>
        <taxon>Octopodiformes</taxon>
        <taxon>Octopoda</taxon>
        <taxon>Incirrata</taxon>
        <taxon>Octopodidae</taxon>
        <taxon>Octopus</taxon>
    </lineage>
</organism>
<keyword evidence="1" id="KW-0732">Signal</keyword>
<sequence>MHLHQYMCSVFLCVFLCVFTSKNVIRVKLANSEVKKGMLLERLVELFGKKKRRVEISPLQFRYDKLPPVVIFDDLMQYLL</sequence>
<evidence type="ECO:0000313" key="2">
    <source>
        <dbReference type="EMBL" id="KOF90433.1"/>
    </source>
</evidence>
<evidence type="ECO:0000256" key="1">
    <source>
        <dbReference type="SAM" id="SignalP"/>
    </source>
</evidence>